<keyword evidence="2" id="KW-1185">Reference proteome</keyword>
<dbReference type="AlphaFoldDB" id="A0A1I0N841"/>
<evidence type="ECO:0000313" key="2">
    <source>
        <dbReference type="Proteomes" id="UP000199373"/>
    </source>
</evidence>
<organism evidence="1 2">
    <name type="scientific">Prevotella aff. ruminicola Tc2-24</name>
    <dbReference type="NCBI Taxonomy" id="81582"/>
    <lineage>
        <taxon>Bacteria</taxon>
        <taxon>Pseudomonadati</taxon>
        <taxon>Bacteroidota</taxon>
        <taxon>Bacteroidia</taxon>
        <taxon>Bacteroidales</taxon>
        <taxon>Prevotellaceae</taxon>
        <taxon>Prevotella</taxon>
    </lineage>
</organism>
<protein>
    <submittedName>
        <fullName evidence="1">Uncharacterized protein</fullName>
    </submittedName>
</protein>
<reference evidence="1 2" key="1">
    <citation type="submission" date="2016-10" db="EMBL/GenBank/DDBJ databases">
        <authorList>
            <person name="de Groot N.N."/>
        </authorList>
    </citation>
    <scope>NUCLEOTIDE SEQUENCE [LARGE SCALE GENOMIC DNA]</scope>
    <source>
        <strain evidence="1 2">TC2-24</strain>
    </source>
</reference>
<accession>A0A1I0N841</accession>
<evidence type="ECO:0000313" key="1">
    <source>
        <dbReference type="EMBL" id="SEV96980.1"/>
    </source>
</evidence>
<proteinExistence type="predicted"/>
<dbReference type="Proteomes" id="UP000199373">
    <property type="component" value="Unassembled WGS sequence"/>
</dbReference>
<sequence>MQKENLFFFPFPNASTFCKAGGTNKRMKSKRKQEERLDAEQKLFFFSKKEGNTRRITEFHCTFVHSTYKYSDR</sequence>
<dbReference type="EMBL" id="FOIQ01000002">
    <property type="protein sequence ID" value="SEV96980.1"/>
    <property type="molecule type" value="Genomic_DNA"/>
</dbReference>
<name>A0A1I0N841_9BACT</name>
<gene>
    <name evidence="1" type="ORF">SAMN04487850_1021</name>
</gene>